<dbReference type="Pfam" id="PF04115">
    <property type="entry name" value="Ureidogly_lyase"/>
    <property type="match status" value="1"/>
</dbReference>
<gene>
    <name evidence="5" type="ORF">SAMN05192530_102516</name>
</gene>
<dbReference type="STRING" id="1166073.SAMN05192530_102516"/>
<keyword evidence="2" id="KW-0659">Purine metabolism</keyword>
<name>A0A1H0FHE3_9HYPH</name>
<keyword evidence="6" id="KW-1185">Reference proteome</keyword>
<dbReference type="Gene3D" id="2.60.120.480">
    <property type="entry name" value="Ureidoglycolate hydrolase"/>
    <property type="match status" value="1"/>
</dbReference>
<evidence type="ECO:0000256" key="3">
    <source>
        <dbReference type="ARBA" id="ARBA00023239"/>
    </source>
</evidence>
<dbReference type="InterPro" id="IPR007247">
    <property type="entry name" value="Ureidogly_lyase"/>
</dbReference>
<evidence type="ECO:0000256" key="1">
    <source>
        <dbReference type="ARBA" id="ARBA00011738"/>
    </source>
</evidence>
<comment type="subunit">
    <text evidence="1">Homodimer.</text>
</comment>
<evidence type="ECO:0000256" key="2">
    <source>
        <dbReference type="ARBA" id="ARBA00022631"/>
    </source>
</evidence>
<dbReference type="GO" id="GO:0000256">
    <property type="term" value="P:allantoin catabolic process"/>
    <property type="evidence" value="ECO:0007669"/>
    <property type="project" value="InterPro"/>
</dbReference>
<dbReference type="PANTHER" id="PTHR21221:SF1">
    <property type="entry name" value="UREIDOGLYCOLATE LYASE"/>
    <property type="match status" value="1"/>
</dbReference>
<keyword evidence="3 5" id="KW-0456">Lyase</keyword>
<dbReference type="AlphaFoldDB" id="A0A1H0FHE3"/>
<dbReference type="GO" id="GO:0050385">
    <property type="term" value="F:ureidoglycolate lyase activity"/>
    <property type="evidence" value="ECO:0007669"/>
    <property type="project" value="UniProtKB-EC"/>
</dbReference>
<dbReference type="InterPro" id="IPR024060">
    <property type="entry name" value="Ureidoglycolate_lyase_dom_sf"/>
</dbReference>
<dbReference type="InterPro" id="IPR011051">
    <property type="entry name" value="RmlC_Cupin_sf"/>
</dbReference>
<protein>
    <submittedName>
        <fullName evidence="5">Ureidoglycolate lyase</fullName>
    </submittedName>
</protein>
<sequence>MTRAVACAPLTAEAFRPFGALIAPPGTVGERCRFDALLHPEPSEQDLAPVFHTNLVAPVALPHEIAVLERHPHAAQGFVPLDAGRFLVVVAPSTPSGKPDLSAVRSFVAPSGVGVVYGRGVWHAGARALGRAASFAVLMWRGRADDDVFLPVPPIRIEPEPAFA</sequence>
<dbReference type="SUPFAM" id="SSF51182">
    <property type="entry name" value="RmlC-like cupins"/>
    <property type="match status" value="1"/>
</dbReference>
<organism evidence="5 6">
    <name type="scientific">Aureimonas jatrophae</name>
    <dbReference type="NCBI Taxonomy" id="1166073"/>
    <lineage>
        <taxon>Bacteria</taxon>
        <taxon>Pseudomonadati</taxon>
        <taxon>Pseudomonadota</taxon>
        <taxon>Alphaproteobacteria</taxon>
        <taxon>Hyphomicrobiales</taxon>
        <taxon>Aurantimonadaceae</taxon>
        <taxon>Aureimonas</taxon>
    </lineage>
</organism>
<proteinExistence type="predicted"/>
<dbReference type="GO" id="GO:0006144">
    <property type="term" value="P:purine nucleobase metabolic process"/>
    <property type="evidence" value="ECO:0007669"/>
    <property type="project" value="UniProtKB-KW"/>
</dbReference>
<dbReference type="PANTHER" id="PTHR21221">
    <property type="entry name" value="UREIDOGLYCOLATE HYDROLASE"/>
    <property type="match status" value="1"/>
</dbReference>
<dbReference type="GO" id="GO:0004848">
    <property type="term" value="F:ureidoglycolate hydrolase activity"/>
    <property type="evidence" value="ECO:0007669"/>
    <property type="project" value="InterPro"/>
</dbReference>
<comment type="catalytic activity">
    <reaction evidence="4">
        <text>(S)-ureidoglycolate = urea + glyoxylate</text>
        <dbReference type="Rhea" id="RHEA:11304"/>
        <dbReference type="ChEBI" id="CHEBI:16199"/>
        <dbReference type="ChEBI" id="CHEBI:36655"/>
        <dbReference type="ChEBI" id="CHEBI:57296"/>
        <dbReference type="EC" id="4.3.2.3"/>
    </reaction>
</comment>
<dbReference type="Proteomes" id="UP000198793">
    <property type="component" value="Unassembled WGS sequence"/>
</dbReference>
<accession>A0A1H0FHE3</accession>
<reference evidence="5 6" key="1">
    <citation type="submission" date="2016-10" db="EMBL/GenBank/DDBJ databases">
        <authorList>
            <person name="de Groot N.N."/>
        </authorList>
    </citation>
    <scope>NUCLEOTIDE SEQUENCE [LARGE SCALE GENOMIC DNA]</scope>
    <source>
        <strain evidence="6">L7-484,KACC 16230,DSM 25025</strain>
    </source>
</reference>
<evidence type="ECO:0000313" key="6">
    <source>
        <dbReference type="Proteomes" id="UP000198793"/>
    </source>
</evidence>
<dbReference type="RefSeq" id="WP_170842503.1">
    <property type="nucleotide sequence ID" value="NZ_FNIT01000002.1"/>
</dbReference>
<dbReference type="EMBL" id="FNIT01000002">
    <property type="protein sequence ID" value="SDN93952.1"/>
    <property type="molecule type" value="Genomic_DNA"/>
</dbReference>
<evidence type="ECO:0000256" key="4">
    <source>
        <dbReference type="ARBA" id="ARBA00047684"/>
    </source>
</evidence>
<evidence type="ECO:0000313" key="5">
    <source>
        <dbReference type="EMBL" id="SDN93952.1"/>
    </source>
</evidence>